<dbReference type="InterPro" id="IPR011711">
    <property type="entry name" value="GntR_C"/>
</dbReference>
<dbReference type="Gene3D" id="1.20.120.530">
    <property type="entry name" value="GntR ligand-binding domain-like"/>
    <property type="match status" value="1"/>
</dbReference>
<organism evidence="5 6">
    <name type="scientific">Microbacterium azadirachtae</name>
    <dbReference type="NCBI Taxonomy" id="582680"/>
    <lineage>
        <taxon>Bacteria</taxon>
        <taxon>Bacillati</taxon>
        <taxon>Actinomycetota</taxon>
        <taxon>Actinomycetes</taxon>
        <taxon>Micrococcales</taxon>
        <taxon>Microbacteriaceae</taxon>
        <taxon>Microbacterium</taxon>
    </lineage>
</organism>
<evidence type="ECO:0000313" key="5">
    <source>
        <dbReference type="EMBL" id="KJL23900.1"/>
    </source>
</evidence>
<evidence type="ECO:0000256" key="2">
    <source>
        <dbReference type="ARBA" id="ARBA00023125"/>
    </source>
</evidence>
<sequence>MLEDAVPVTPIKRVSAAEATFQALQALIASDGVAIGDRLPGEVELARRFGVSRAILREALGACATLGLTETLTGSGTYIRAKKPRSQLMFGGYSAVDLIEARPHIEIPAAGYAAERRTPEQLERMRSLLDRMRQAADLRAWVRLDGEFHRLIAEASGNPVLAAMVDSLRQALDPQSEFLNITKARQSSSDEEHARIVEAIASGSAEAAREMLARHLSQVAEALAE</sequence>
<dbReference type="PROSITE" id="PS50949">
    <property type="entry name" value="HTH_GNTR"/>
    <property type="match status" value="1"/>
</dbReference>
<evidence type="ECO:0000256" key="1">
    <source>
        <dbReference type="ARBA" id="ARBA00023015"/>
    </source>
</evidence>
<dbReference type="InterPro" id="IPR000524">
    <property type="entry name" value="Tscrpt_reg_HTH_GntR"/>
</dbReference>
<dbReference type="PANTHER" id="PTHR43537">
    <property type="entry name" value="TRANSCRIPTIONAL REGULATOR, GNTR FAMILY"/>
    <property type="match status" value="1"/>
</dbReference>
<dbReference type="PANTHER" id="PTHR43537:SF24">
    <property type="entry name" value="GLUCONATE OPERON TRANSCRIPTIONAL REPRESSOR"/>
    <property type="match status" value="1"/>
</dbReference>
<dbReference type="InterPro" id="IPR036388">
    <property type="entry name" value="WH-like_DNA-bd_sf"/>
</dbReference>
<evidence type="ECO:0000259" key="4">
    <source>
        <dbReference type="PROSITE" id="PS50949"/>
    </source>
</evidence>
<reference evidence="5 6" key="1">
    <citation type="submission" date="2015-02" db="EMBL/GenBank/DDBJ databases">
        <title>Draft genome sequences of ten Microbacterium spp. with emphasis on heavy metal contaminated environments.</title>
        <authorList>
            <person name="Corretto E."/>
        </authorList>
    </citation>
    <scope>NUCLEOTIDE SEQUENCE [LARGE SCALE GENOMIC DNA]</scope>
    <source>
        <strain evidence="5 6">DSM 23848</strain>
    </source>
</reference>
<dbReference type="SUPFAM" id="SSF48008">
    <property type="entry name" value="GntR ligand-binding domain-like"/>
    <property type="match status" value="1"/>
</dbReference>
<dbReference type="PATRIC" id="fig|582680.7.peg.1901"/>
<dbReference type="SUPFAM" id="SSF46785">
    <property type="entry name" value="Winged helix' DNA-binding domain"/>
    <property type="match status" value="1"/>
</dbReference>
<dbReference type="GO" id="GO:0003677">
    <property type="term" value="F:DNA binding"/>
    <property type="evidence" value="ECO:0007669"/>
    <property type="project" value="UniProtKB-KW"/>
</dbReference>
<dbReference type="SMART" id="SM00345">
    <property type="entry name" value="HTH_GNTR"/>
    <property type="match status" value="1"/>
</dbReference>
<dbReference type="PRINTS" id="PR00035">
    <property type="entry name" value="HTHGNTR"/>
</dbReference>
<keyword evidence="2" id="KW-0238">DNA-binding</keyword>
<dbReference type="SMART" id="SM00895">
    <property type="entry name" value="FCD"/>
    <property type="match status" value="1"/>
</dbReference>
<dbReference type="InterPro" id="IPR008920">
    <property type="entry name" value="TF_FadR/GntR_C"/>
</dbReference>
<dbReference type="Pfam" id="PF00392">
    <property type="entry name" value="GntR"/>
    <property type="match status" value="1"/>
</dbReference>
<dbReference type="CDD" id="cd07377">
    <property type="entry name" value="WHTH_GntR"/>
    <property type="match status" value="1"/>
</dbReference>
<evidence type="ECO:0000313" key="6">
    <source>
        <dbReference type="Proteomes" id="UP000033448"/>
    </source>
</evidence>
<feature type="domain" description="HTH gntR-type" evidence="4">
    <location>
        <begin position="14"/>
        <end position="82"/>
    </location>
</feature>
<gene>
    <name evidence="5" type="primary">lutR_4</name>
    <name evidence="5" type="ORF">RL72_01852</name>
</gene>
<comment type="caution">
    <text evidence="5">The sequence shown here is derived from an EMBL/GenBank/DDBJ whole genome shotgun (WGS) entry which is preliminary data.</text>
</comment>
<dbReference type="Proteomes" id="UP000033448">
    <property type="component" value="Unassembled WGS sequence"/>
</dbReference>
<accession>A0A0F0KUW2</accession>
<keyword evidence="1" id="KW-0805">Transcription regulation</keyword>
<dbReference type="EMBL" id="JYIT01000075">
    <property type="protein sequence ID" value="KJL23900.1"/>
    <property type="molecule type" value="Genomic_DNA"/>
</dbReference>
<dbReference type="Pfam" id="PF07729">
    <property type="entry name" value="FCD"/>
    <property type="match status" value="1"/>
</dbReference>
<keyword evidence="3" id="KW-0804">Transcription</keyword>
<dbReference type="InterPro" id="IPR036390">
    <property type="entry name" value="WH_DNA-bd_sf"/>
</dbReference>
<keyword evidence="6" id="KW-1185">Reference proteome</keyword>
<evidence type="ECO:0000256" key="3">
    <source>
        <dbReference type="ARBA" id="ARBA00023163"/>
    </source>
</evidence>
<proteinExistence type="predicted"/>
<dbReference type="GO" id="GO:0003700">
    <property type="term" value="F:DNA-binding transcription factor activity"/>
    <property type="evidence" value="ECO:0007669"/>
    <property type="project" value="InterPro"/>
</dbReference>
<name>A0A0F0KUW2_9MICO</name>
<dbReference type="AlphaFoldDB" id="A0A0F0KUW2"/>
<dbReference type="Gene3D" id="1.10.10.10">
    <property type="entry name" value="Winged helix-like DNA-binding domain superfamily/Winged helix DNA-binding domain"/>
    <property type="match status" value="1"/>
</dbReference>
<protein>
    <submittedName>
        <fullName evidence="5">HTH-type transcriptional regulator LutR</fullName>
    </submittedName>
</protein>